<reference evidence="2 3" key="1">
    <citation type="submission" date="2020-08" db="EMBL/GenBank/DDBJ databases">
        <title>Genomic Encyclopedia of Type Strains, Phase IV (KMG-IV): sequencing the most valuable type-strain genomes for metagenomic binning, comparative biology and taxonomic classification.</title>
        <authorList>
            <person name="Goeker M."/>
        </authorList>
    </citation>
    <scope>NUCLEOTIDE SEQUENCE [LARGE SCALE GENOMIC DNA]</scope>
    <source>
        <strain evidence="2 3">DSM 17328</strain>
    </source>
</reference>
<evidence type="ECO:0000256" key="1">
    <source>
        <dbReference type="SAM" id="SignalP"/>
    </source>
</evidence>
<keyword evidence="3" id="KW-1185">Reference proteome</keyword>
<feature type="chain" id="PRO_5031099585" evidence="1">
    <location>
        <begin position="27"/>
        <end position="124"/>
    </location>
</feature>
<dbReference type="NCBIfam" id="TIGR04433">
    <property type="entry name" value="UrcA_uranyl"/>
    <property type="match status" value="1"/>
</dbReference>
<evidence type="ECO:0000313" key="3">
    <source>
        <dbReference type="Proteomes" id="UP000566324"/>
    </source>
</evidence>
<keyword evidence="1" id="KW-0732">Signal</keyword>
<dbReference type="Proteomes" id="UP000566324">
    <property type="component" value="Unassembled WGS sequence"/>
</dbReference>
<protein>
    <submittedName>
        <fullName evidence="2">UrcA family protein</fullName>
    </submittedName>
</protein>
<dbReference type="InterPro" id="IPR030972">
    <property type="entry name" value="UrcA_uranyl"/>
</dbReference>
<sequence length="124" mass="12780">MTLVKISAIAFAAAMTAAVFAPAAQAMEETVVKANTVRAVAHVKFGDLNLASDAGVKQLHSRVNRAAKAMCFENGYLDLRRQSAGFACRDTAIRSAAPQITAAIANAGTQVAAGSDATITIASR</sequence>
<dbReference type="EMBL" id="JACHNZ010000038">
    <property type="protein sequence ID" value="MBB4633260.1"/>
    <property type="molecule type" value="Genomic_DNA"/>
</dbReference>
<gene>
    <name evidence="2" type="ORF">GGQ98_002892</name>
</gene>
<organism evidence="2 3">
    <name type="scientific">Sphingosinicella soli</name>
    <dbReference type="NCBI Taxonomy" id="333708"/>
    <lineage>
        <taxon>Bacteria</taxon>
        <taxon>Pseudomonadati</taxon>
        <taxon>Pseudomonadota</taxon>
        <taxon>Alphaproteobacteria</taxon>
        <taxon>Sphingomonadales</taxon>
        <taxon>Sphingosinicellaceae</taxon>
        <taxon>Sphingosinicella</taxon>
    </lineage>
</organism>
<feature type="signal peptide" evidence="1">
    <location>
        <begin position="1"/>
        <end position="26"/>
    </location>
</feature>
<dbReference type="AlphaFoldDB" id="A0A7W7F749"/>
<proteinExistence type="predicted"/>
<comment type="caution">
    <text evidence="2">The sequence shown here is derived from an EMBL/GenBank/DDBJ whole genome shotgun (WGS) entry which is preliminary data.</text>
</comment>
<evidence type="ECO:0000313" key="2">
    <source>
        <dbReference type="EMBL" id="MBB4633260.1"/>
    </source>
</evidence>
<dbReference type="RefSeq" id="WP_184070707.1">
    <property type="nucleotide sequence ID" value="NZ_JACHNZ010000038.1"/>
</dbReference>
<accession>A0A7W7F749</accession>
<name>A0A7W7F749_9SPHN</name>